<dbReference type="AlphaFoldDB" id="A0A314Z2F8"/>
<proteinExistence type="predicted"/>
<dbReference type="EMBL" id="PJQY01000420">
    <property type="protein sequence ID" value="PQQ11081.1"/>
    <property type="molecule type" value="Genomic_DNA"/>
</dbReference>
<organism evidence="2 3">
    <name type="scientific">Prunus yedoensis var. nudiflora</name>
    <dbReference type="NCBI Taxonomy" id="2094558"/>
    <lineage>
        <taxon>Eukaryota</taxon>
        <taxon>Viridiplantae</taxon>
        <taxon>Streptophyta</taxon>
        <taxon>Embryophyta</taxon>
        <taxon>Tracheophyta</taxon>
        <taxon>Spermatophyta</taxon>
        <taxon>Magnoliopsida</taxon>
        <taxon>eudicotyledons</taxon>
        <taxon>Gunneridae</taxon>
        <taxon>Pentapetalae</taxon>
        <taxon>rosids</taxon>
        <taxon>fabids</taxon>
        <taxon>Rosales</taxon>
        <taxon>Rosaceae</taxon>
        <taxon>Amygdaloideae</taxon>
        <taxon>Amygdaleae</taxon>
        <taxon>Prunus</taxon>
    </lineage>
</organism>
<feature type="compositionally biased region" description="Basic and acidic residues" evidence="1">
    <location>
        <begin position="105"/>
        <end position="115"/>
    </location>
</feature>
<gene>
    <name evidence="2" type="ORF">Pyn_36668</name>
</gene>
<evidence type="ECO:0000313" key="2">
    <source>
        <dbReference type="EMBL" id="PQQ11081.1"/>
    </source>
</evidence>
<keyword evidence="3" id="KW-1185">Reference proteome</keyword>
<comment type="caution">
    <text evidence="2">The sequence shown here is derived from an EMBL/GenBank/DDBJ whole genome shotgun (WGS) entry which is preliminary data.</text>
</comment>
<dbReference type="Proteomes" id="UP000250321">
    <property type="component" value="Unassembled WGS sequence"/>
</dbReference>
<dbReference type="OrthoDB" id="1933664at2759"/>
<feature type="compositionally biased region" description="Polar residues" evidence="1">
    <location>
        <begin position="116"/>
        <end position="125"/>
    </location>
</feature>
<evidence type="ECO:0000313" key="3">
    <source>
        <dbReference type="Proteomes" id="UP000250321"/>
    </source>
</evidence>
<name>A0A314Z2F8_PRUYE</name>
<sequence length="125" mass="14006">MVKLAEFCGYSVDLRCQLSDEGVQNVDADGDCKKNEDEDEFSFTCTNPDGSPISTNDIFQNGQIHPVFLIFNQDLLFADADDDDSSRAREAATSSSSLRPPLKKLFFEERKERDTPTSAMSFYNS</sequence>
<accession>A0A314Z2F8</accession>
<protein>
    <submittedName>
        <fullName evidence="2">Uncharacterized protein</fullName>
    </submittedName>
</protein>
<reference evidence="2 3" key="1">
    <citation type="submission" date="2018-02" db="EMBL/GenBank/DDBJ databases">
        <title>Draft genome of wild Prunus yedoensis var. nudiflora.</title>
        <authorList>
            <person name="Baek S."/>
            <person name="Kim J.-H."/>
            <person name="Choi K."/>
            <person name="Kim G.-B."/>
            <person name="Cho A."/>
            <person name="Jang H."/>
            <person name="Shin C.-H."/>
            <person name="Yu H.-J."/>
            <person name="Mun J.-H."/>
        </authorList>
    </citation>
    <scope>NUCLEOTIDE SEQUENCE [LARGE SCALE GENOMIC DNA]</scope>
    <source>
        <strain evidence="3">cv. Jeju island</strain>
        <tissue evidence="2">Leaf</tissue>
    </source>
</reference>
<evidence type="ECO:0000256" key="1">
    <source>
        <dbReference type="SAM" id="MobiDB-lite"/>
    </source>
</evidence>
<feature type="region of interest" description="Disordered" evidence="1">
    <location>
        <begin position="103"/>
        <end position="125"/>
    </location>
</feature>